<dbReference type="OrthoDB" id="1929813at2759"/>
<dbReference type="Proteomes" id="UP000186136">
    <property type="component" value="Unassembled WGS sequence"/>
</dbReference>
<sequence>MEDPIRAFEHDMEALVRSVDEEKDAGKQGTVVQEKKEGGDEDEDDEDDEDDFIPERTNSIENVNKGESTAVMAGLDLLDFDDE</sequence>
<dbReference type="AlphaFoldDB" id="A0A1Q2YL21"/>
<proteinExistence type="predicted"/>
<feature type="compositionally biased region" description="Basic and acidic residues" evidence="1">
    <location>
        <begin position="17"/>
        <end position="26"/>
    </location>
</feature>
<organism evidence="2 3">
    <name type="scientific">Pichia membranifaciens</name>
    <dbReference type="NCBI Taxonomy" id="4926"/>
    <lineage>
        <taxon>Eukaryota</taxon>
        <taxon>Fungi</taxon>
        <taxon>Dikarya</taxon>
        <taxon>Ascomycota</taxon>
        <taxon>Saccharomycotina</taxon>
        <taxon>Pichiomycetes</taxon>
        <taxon>Pichiales</taxon>
        <taxon>Pichiaceae</taxon>
        <taxon>Pichia</taxon>
    </lineage>
</organism>
<feature type="region of interest" description="Disordered" evidence="1">
    <location>
        <begin position="17"/>
        <end position="59"/>
    </location>
</feature>
<keyword evidence="3" id="KW-1185">Reference proteome</keyword>
<accession>A0A1Q2YL21</accession>
<evidence type="ECO:0000256" key="1">
    <source>
        <dbReference type="SAM" id="MobiDB-lite"/>
    </source>
</evidence>
<reference evidence="2 3" key="1">
    <citation type="submission" date="2016-08" db="EMBL/GenBank/DDBJ databases">
        <title>Whole genome shotgun sequence of Pichia membranifaciens KS47-1.</title>
        <authorList>
            <person name="Konishi M."/>
            <person name="Ishida M."/>
            <person name="Arakawa T."/>
            <person name="Kato Y."/>
            <person name="Horiuchi J."/>
        </authorList>
    </citation>
    <scope>NUCLEOTIDE SEQUENCE [LARGE SCALE GENOMIC DNA]</scope>
    <source>
        <strain evidence="2 3">KS47-1</strain>
    </source>
</reference>
<gene>
    <name evidence="2" type="ORF">PMKS-003559</name>
</gene>
<feature type="compositionally biased region" description="Acidic residues" evidence="1">
    <location>
        <begin position="39"/>
        <end position="52"/>
    </location>
</feature>
<protein>
    <submittedName>
        <fullName evidence="2">Uncharacterized protein</fullName>
    </submittedName>
</protein>
<name>A0A1Q2YL21_9ASCO</name>
<comment type="caution">
    <text evidence="2">The sequence shown here is derived from an EMBL/GenBank/DDBJ whole genome shotgun (WGS) entry which is preliminary data.</text>
</comment>
<evidence type="ECO:0000313" key="2">
    <source>
        <dbReference type="EMBL" id="GAV30053.1"/>
    </source>
</evidence>
<dbReference type="EMBL" id="BDGI01000157">
    <property type="protein sequence ID" value="GAV30053.1"/>
    <property type="molecule type" value="Genomic_DNA"/>
</dbReference>
<evidence type="ECO:0000313" key="3">
    <source>
        <dbReference type="Proteomes" id="UP000186136"/>
    </source>
</evidence>